<keyword evidence="2" id="KW-0479">Metal-binding</keyword>
<dbReference type="GO" id="GO:0006351">
    <property type="term" value="P:DNA-templated transcription"/>
    <property type="evidence" value="ECO:0007669"/>
    <property type="project" value="InterPro"/>
</dbReference>
<dbReference type="GO" id="GO:0008270">
    <property type="term" value="F:zinc ion binding"/>
    <property type="evidence" value="ECO:0007669"/>
    <property type="project" value="InterPro"/>
</dbReference>
<organism evidence="7 8">
    <name type="scientific">Lentinula lateritia</name>
    <dbReference type="NCBI Taxonomy" id="40482"/>
    <lineage>
        <taxon>Eukaryota</taxon>
        <taxon>Fungi</taxon>
        <taxon>Dikarya</taxon>
        <taxon>Basidiomycota</taxon>
        <taxon>Agaricomycotina</taxon>
        <taxon>Agaricomycetes</taxon>
        <taxon>Agaricomycetidae</taxon>
        <taxon>Agaricales</taxon>
        <taxon>Marasmiineae</taxon>
        <taxon>Omphalotaceae</taxon>
        <taxon>Lentinula</taxon>
    </lineage>
</organism>
<dbReference type="GO" id="GO:0000981">
    <property type="term" value="F:DNA-binding transcription factor activity, RNA polymerase II-specific"/>
    <property type="evidence" value="ECO:0007669"/>
    <property type="project" value="InterPro"/>
</dbReference>
<evidence type="ECO:0000256" key="1">
    <source>
        <dbReference type="ARBA" id="ARBA00004123"/>
    </source>
</evidence>
<comment type="subcellular location">
    <subcellularLocation>
        <location evidence="1">Nucleus</location>
    </subcellularLocation>
</comment>
<dbReference type="InterPro" id="IPR007219">
    <property type="entry name" value="XnlR_reg_dom"/>
</dbReference>
<evidence type="ECO:0000313" key="7">
    <source>
        <dbReference type="EMBL" id="KAJ4495000.1"/>
    </source>
</evidence>
<evidence type="ECO:0000256" key="5">
    <source>
        <dbReference type="ARBA" id="ARBA00023242"/>
    </source>
</evidence>
<evidence type="ECO:0000313" key="8">
    <source>
        <dbReference type="Proteomes" id="UP001150238"/>
    </source>
</evidence>
<keyword evidence="3" id="KW-0805">Transcription regulation</keyword>
<comment type="caution">
    <text evidence="7">The sequence shown here is derived from an EMBL/GenBank/DDBJ whole genome shotgun (WGS) entry which is preliminary data.</text>
</comment>
<dbReference type="PANTHER" id="PTHR47338">
    <property type="entry name" value="ZN(II)2CYS6 TRANSCRIPTION FACTOR (EUROFUNG)-RELATED"/>
    <property type="match status" value="1"/>
</dbReference>
<evidence type="ECO:0000256" key="3">
    <source>
        <dbReference type="ARBA" id="ARBA00023015"/>
    </source>
</evidence>
<name>A0A9W9B0E8_9AGAR</name>
<proteinExistence type="predicted"/>
<evidence type="ECO:0000259" key="6">
    <source>
        <dbReference type="Pfam" id="PF04082"/>
    </source>
</evidence>
<dbReference type="Proteomes" id="UP001150238">
    <property type="component" value="Unassembled WGS sequence"/>
</dbReference>
<evidence type="ECO:0000256" key="2">
    <source>
        <dbReference type="ARBA" id="ARBA00022723"/>
    </source>
</evidence>
<dbReference type="EMBL" id="JANVFS010000002">
    <property type="protein sequence ID" value="KAJ4495000.1"/>
    <property type="molecule type" value="Genomic_DNA"/>
</dbReference>
<dbReference type="PANTHER" id="PTHR47338:SF29">
    <property type="entry name" value="ZN(2)-C6 FUNGAL-TYPE DOMAIN-CONTAINING PROTEIN"/>
    <property type="match status" value="1"/>
</dbReference>
<keyword evidence="4" id="KW-0804">Transcription</keyword>
<protein>
    <recommendedName>
        <fullName evidence="6">Xylanolytic transcriptional activator regulatory domain-containing protein</fullName>
    </recommendedName>
</protein>
<reference evidence="7" key="2">
    <citation type="journal article" date="2023" name="Proc. Natl. Acad. Sci. U.S.A.">
        <title>A global phylogenomic analysis of the shiitake genus Lentinula.</title>
        <authorList>
            <person name="Sierra-Patev S."/>
            <person name="Min B."/>
            <person name="Naranjo-Ortiz M."/>
            <person name="Looney B."/>
            <person name="Konkel Z."/>
            <person name="Slot J.C."/>
            <person name="Sakamoto Y."/>
            <person name="Steenwyk J.L."/>
            <person name="Rokas A."/>
            <person name="Carro J."/>
            <person name="Camarero S."/>
            <person name="Ferreira P."/>
            <person name="Molpeceres G."/>
            <person name="Ruiz-Duenas F.J."/>
            <person name="Serrano A."/>
            <person name="Henrissat B."/>
            <person name="Drula E."/>
            <person name="Hughes K.W."/>
            <person name="Mata J.L."/>
            <person name="Ishikawa N.K."/>
            <person name="Vargas-Isla R."/>
            <person name="Ushijima S."/>
            <person name="Smith C.A."/>
            <person name="Donoghue J."/>
            <person name="Ahrendt S."/>
            <person name="Andreopoulos W."/>
            <person name="He G."/>
            <person name="LaButti K."/>
            <person name="Lipzen A."/>
            <person name="Ng V."/>
            <person name="Riley R."/>
            <person name="Sandor L."/>
            <person name="Barry K."/>
            <person name="Martinez A.T."/>
            <person name="Xiao Y."/>
            <person name="Gibbons J.G."/>
            <person name="Terashima K."/>
            <person name="Grigoriev I.V."/>
            <person name="Hibbett D."/>
        </authorList>
    </citation>
    <scope>NUCLEOTIDE SEQUENCE</scope>
    <source>
        <strain evidence="7">Sp2 HRB7682 ss15</strain>
    </source>
</reference>
<dbReference type="CDD" id="cd12148">
    <property type="entry name" value="fungal_TF_MHR"/>
    <property type="match status" value="1"/>
</dbReference>
<evidence type="ECO:0000256" key="4">
    <source>
        <dbReference type="ARBA" id="ARBA00023163"/>
    </source>
</evidence>
<gene>
    <name evidence="7" type="ORF">C8J55DRAFT_484664</name>
</gene>
<dbReference type="InterPro" id="IPR050815">
    <property type="entry name" value="TF_fung"/>
</dbReference>
<accession>A0A9W9B0E8</accession>
<keyword evidence="5" id="KW-0539">Nucleus</keyword>
<sequence length="590" mass="65300">MYSKRTPQAPPIARAGACNNCKQVALLSTQFSSFSNASALFQTTKDGTPEFLRSFSSHLFEAPCQQRCDGRKPVCGPCTKSPSLGDCEYAGVGHTYADRLQEQIGVLEARLEQLQTPSVVDARQDSIALHHPYPSSASMSSYAASRGEASNTIAVLPQEKDLLETFLPYASYFGFFLDARSLVKAFSNPISDPNQRPTSALSASMILLGAHFSAHLAHNVNSISELMEKYLSKAIQAVSLGLSEYHPHRILHTLQSYVLVAYYFLLHKRSLEGRWHLDKAVSLIISAQMHRIRSSDFTHTTPASLSAAQSASEEGECINAMWTVFALNCLWSAVEGVPASIAYTTDQGRVDTPWPLDSGRYSDTTFPQNFKSSHTLQKFFSGIPDDGNSILALYVKATVLFEQTTVFWKRYSDNSRTLSARTLSSPVEVQEFQSSYQNLFALSTRLLTKIFPFSSLQSDHTKARLLVIHTLVRVTIIRLQCTLGADNPLSRPIFLDMANGIMDRLTEFGMNSTLFLDPMMAIILRGPATVFIGAIKLYSSPSNYNLAEVQKYTSCLNELTHIMARYSANSPLMASKLTDLQEEAIAIRVI</sequence>
<dbReference type="GO" id="GO:0005634">
    <property type="term" value="C:nucleus"/>
    <property type="evidence" value="ECO:0007669"/>
    <property type="project" value="UniProtKB-SubCell"/>
</dbReference>
<reference evidence="7" key="1">
    <citation type="submission" date="2022-08" db="EMBL/GenBank/DDBJ databases">
        <authorList>
            <consortium name="DOE Joint Genome Institute"/>
            <person name="Min B."/>
            <person name="Riley R."/>
            <person name="Sierra-Patev S."/>
            <person name="Naranjo-Ortiz M."/>
            <person name="Looney B."/>
            <person name="Konkel Z."/>
            <person name="Slot J.C."/>
            <person name="Sakamoto Y."/>
            <person name="Steenwyk J.L."/>
            <person name="Rokas A."/>
            <person name="Carro J."/>
            <person name="Camarero S."/>
            <person name="Ferreira P."/>
            <person name="Molpeceres G."/>
            <person name="Ruiz-Duenas F.J."/>
            <person name="Serrano A."/>
            <person name="Henrissat B."/>
            <person name="Drula E."/>
            <person name="Hughes K.W."/>
            <person name="Mata J.L."/>
            <person name="Ishikawa N.K."/>
            <person name="Vargas-Isla R."/>
            <person name="Ushijima S."/>
            <person name="Smith C.A."/>
            <person name="Ahrendt S."/>
            <person name="Andreopoulos W."/>
            <person name="He G."/>
            <person name="Labutti K."/>
            <person name="Lipzen A."/>
            <person name="Ng V."/>
            <person name="Sandor L."/>
            <person name="Barry K."/>
            <person name="Martinez A.T."/>
            <person name="Xiao Y."/>
            <person name="Gibbons J.G."/>
            <person name="Terashima K."/>
            <person name="Hibbett D.S."/>
            <person name="Grigoriev I.V."/>
        </authorList>
    </citation>
    <scope>NUCLEOTIDE SEQUENCE</scope>
    <source>
        <strain evidence="7">Sp2 HRB7682 ss15</strain>
    </source>
</reference>
<feature type="domain" description="Xylanolytic transcriptional activator regulatory" evidence="6">
    <location>
        <begin position="186"/>
        <end position="375"/>
    </location>
</feature>
<dbReference type="Pfam" id="PF04082">
    <property type="entry name" value="Fungal_trans"/>
    <property type="match status" value="1"/>
</dbReference>
<dbReference type="AlphaFoldDB" id="A0A9W9B0E8"/>
<dbReference type="GO" id="GO:0003677">
    <property type="term" value="F:DNA binding"/>
    <property type="evidence" value="ECO:0007669"/>
    <property type="project" value="InterPro"/>
</dbReference>